<accession>A0ABV6YPU8</accession>
<feature type="signal peptide" evidence="2">
    <location>
        <begin position="1"/>
        <end position="22"/>
    </location>
</feature>
<reference evidence="4 5" key="1">
    <citation type="submission" date="2024-09" db="EMBL/GenBank/DDBJ databases">
        <authorList>
            <person name="D'Angelo T."/>
        </authorList>
    </citation>
    <scope>NUCLEOTIDE SEQUENCE [LARGE SCALE GENOMIC DNA]</scope>
    <source>
        <strain evidence="4">SAG AM-311-F02</strain>
    </source>
</reference>
<evidence type="ECO:0000256" key="2">
    <source>
        <dbReference type="SAM" id="SignalP"/>
    </source>
</evidence>
<feature type="domain" description="CUB" evidence="3">
    <location>
        <begin position="150"/>
        <end position="250"/>
    </location>
</feature>
<protein>
    <recommendedName>
        <fullName evidence="3">CUB domain-containing protein</fullName>
    </recommendedName>
</protein>
<feature type="chain" id="PRO_5046240948" description="CUB domain-containing protein" evidence="2">
    <location>
        <begin position="23"/>
        <end position="250"/>
    </location>
</feature>
<evidence type="ECO:0000256" key="1">
    <source>
        <dbReference type="ARBA" id="ARBA00023157"/>
    </source>
</evidence>
<dbReference type="EMBL" id="JBHPEI010000064">
    <property type="protein sequence ID" value="MFC1800075.1"/>
    <property type="molecule type" value="Genomic_DNA"/>
</dbReference>
<dbReference type="Proteomes" id="UP001594288">
    <property type="component" value="Unassembled WGS sequence"/>
</dbReference>
<evidence type="ECO:0000313" key="5">
    <source>
        <dbReference type="Proteomes" id="UP001594288"/>
    </source>
</evidence>
<evidence type="ECO:0000313" key="4">
    <source>
        <dbReference type="EMBL" id="MFC1800075.1"/>
    </source>
</evidence>
<dbReference type="InterPro" id="IPR000859">
    <property type="entry name" value="CUB_dom"/>
</dbReference>
<evidence type="ECO:0000259" key="3">
    <source>
        <dbReference type="PROSITE" id="PS01180"/>
    </source>
</evidence>
<proteinExistence type="predicted"/>
<gene>
    <name evidence="4" type="ORF">ACFL2Z_04085</name>
</gene>
<sequence length="250" mass="26973">MRTTAIVSVILLACAIAIPAMVSGSNLPVQRELPETGGPGQVGAGGPPTIMQMGDTTWIQVHTDGSYCPGDPNGGHGGEATGGPDGSETWCFEGGGGAGDSCGSLPPYDLSCFTHRDMRIQPSDLGINYWHVDTYRADEETYCGNYAMWCGSDALWEGEDVECGSWQQPAPGYGNNWNCIAELTLPPLFSYGSGVSVRFDTRYETECNFDFLHLEYFDGTAWENLASFCAVSDNYGSSCMNMETTEDYFT</sequence>
<organism evidence="4 5">
    <name type="scientific">Eiseniibacteriota bacterium</name>
    <dbReference type="NCBI Taxonomy" id="2212470"/>
    <lineage>
        <taxon>Bacteria</taxon>
        <taxon>Candidatus Eiseniibacteriota</taxon>
    </lineage>
</organism>
<comment type="caution">
    <text evidence="4">The sequence shown here is derived from an EMBL/GenBank/DDBJ whole genome shotgun (WGS) entry which is preliminary data.</text>
</comment>
<dbReference type="PROSITE" id="PS01180">
    <property type="entry name" value="CUB"/>
    <property type="match status" value="1"/>
</dbReference>
<keyword evidence="5" id="KW-1185">Reference proteome</keyword>
<name>A0ABV6YPU8_UNCEI</name>
<keyword evidence="1" id="KW-1015">Disulfide bond</keyword>
<keyword evidence="2" id="KW-0732">Signal</keyword>
<feature type="non-terminal residue" evidence="4">
    <location>
        <position position="250"/>
    </location>
</feature>